<dbReference type="Gene3D" id="1.20.1260.10">
    <property type="match status" value="1"/>
</dbReference>
<evidence type="ECO:0000313" key="3">
    <source>
        <dbReference type="Proteomes" id="UP001499909"/>
    </source>
</evidence>
<name>A0ABP7NAW7_9BACT</name>
<proteinExistence type="predicted"/>
<comment type="caution">
    <text evidence="2">The sequence shown here is derived from an EMBL/GenBank/DDBJ whole genome shotgun (WGS) entry which is preliminary data.</text>
</comment>
<sequence length="159" mass="17359">MALITGETARIYNDLVVINKAAIKGYLEAAEAVSNPDLKAELLRYSEQRTRFAEELEAQAIAFGVEPPSEESTVEGAVTDAVAAMHRGWINLKSSIIDREDKVILSECENGDAAALMSYELALQSEDLVPAALALLRQQQGEIQLIKNKFAARRSQPGQ</sequence>
<dbReference type="NCBIfam" id="TIGR02284">
    <property type="entry name" value="PA2169 family four-helix-bundle protein"/>
    <property type="match status" value="1"/>
</dbReference>
<dbReference type="InterPro" id="IPR012347">
    <property type="entry name" value="Ferritin-like"/>
</dbReference>
<feature type="domain" description="DUF2383" evidence="1">
    <location>
        <begin position="12"/>
        <end position="124"/>
    </location>
</feature>
<accession>A0ABP7NAW7</accession>
<evidence type="ECO:0000259" key="1">
    <source>
        <dbReference type="Pfam" id="PF09537"/>
    </source>
</evidence>
<dbReference type="InterPro" id="IPR011971">
    <property type="entry name" value="CHP02284"/>
</dbReference>
<keyword evidence="3" id="KW-1185">Reference proteome</keyword>
<protein>
    <submittedName>
        <fullName evidence="2">PA2169 family four-helix-bundle protein</fullName>
    </submittedName>
</protein>
<dbReference type="Proteomes" id="UP001499909">
    <property type="component" value="Unassembled WGS sequence"/>
</dbReference>
<dbReference type="EMBL" id="BAABDH010000041">
    <property type="protein sequence ID" value="GAA3941553.1"/>
    <property type="molecule type" value="Genomic_DNA"/>
</dbReference>
<gene>
    <name evidence="2" type="ORF">GCM10022406_26810</name>
</gene>
<evidence type="ECO:0000313" key="2">
    <source>
        <dbReference type="EMBL" id="GAA3941553.1"/>
    </source>
</evidence>
<dbReference type="Pfam" id="PF09537">
    <property type="entry name" value="DUF2383"/>
    <property type="match status" value="1"/>
</dbReference>
<dbReference type="RefSeq" id="WP_345114750.1">
    <property type="nucleotide sequence ID" value="NZ_BAABDH010000041.1"/>
</dbReference>
<reference evidence="3" key="1">
    <citation type="journal article" date="2019" name="Int. J. Syst. Evol. Microbiol.">
        <title>The Global Catalogue of Microorganisms (GCM) 10K type strain sequencing project: providing services to taxonomists for standard genome sequencing and annotation.</title>
        <authorList>
            <consortium name="The Broad Institute Genomics Platform"/>
            <consortium name="The Broad Institute Genome Sequencing Center for Infectious Disease"/>
            <person name="Wu L."/>
            <person name="Ma J."/>
        </authorList>
    </citation>
    <scope>NUCLEOTIDE SEQUENCE [LARGE SCALE GENOMIC DNA]</scope>
    <source>
        <strain evidence="3">JCM 17214</strain>
    </source>
</reference>
<dbReference type="InterPro" id="IPR019052">
    <property type="entry name" value="DUF2383"/>
</dbReference>
<organism evidence="2 3">
    <name type="scientific">Hymenobacter algoricola</name>
    <dbReference type="NCBI Taxonomy" id="486267"/>
    <lineage>
        <taxon>Bacteria</taxon>
        <taxon>Pseudomonadati</taxon>
        <taxon>Bacteroidota</taxon>
        <taxon>Cytophagia</taxon>
        <taxon>Cytophagales</taxon>
        <taxon>Hymenobacteraceae</taxon>
        <taxon>Hymenobacter</taxon>
    </lineage>
</organism>